<evidence type="ECO:0000313" key="1">
    <source>
        <dbReference type="EMBL" id="MBX45922.1"/>
    </source>
</evidence>
<name>A0A2P2NTU3_RHIMU</name>
<dbReference type="AlphaFoldDB" id="A0A2P2NTU3"/>
<accession>A0A2P2NTU3</accession>
<proteinExistence type="predicted"/>
<organism evidence="1">
    <name type="scientific">Rhizophora mucronata</name>
    <name type="common">Asiatic mangrove</name>
    <dbReference type="NCBI Taxonomy" id="61149"/>
    <lineage>
        <taxon>Eukaryota</taxon>
        <taxon>Viridiplantae</taxon>
        <taxon>Streptophyta</taxon>
        <taxon>Embryophyta</taxon>
        <taxon>Tracheophyta</taxon>
        <taxon>Spermatophyta</taxon>
        <taxon>Magnoliopsida</taxon>
        <taxon>eudicotyledons</taxon>
        <taxon>Gunneridae</taxon>
        <taxon>Pentapetalae</taxon>
        <taxon>rosids</taxon>
        <taxon>fabids</taxon>
        <taxon>Malpighiales</taxon>
        <taxon>Rhizophoraceae</taxon>
        <taxon>Rhizophora</taxon>
    </lineage>
</organism>
<reference evidence="1" key="1">
    <citation type="submission" date="2018-02" db="EMBL/GenBank/DDBJ databases">
        <title>Rhizophora mucronata_Transcriptome.</title>
        <authorList>
            <person name="Meera S.P."/>
            <person name="Sreeshan A."/>
            <person name="Augustine A."/>
        </authorList>
    </citation>
    <scope>NUCLEOTIDE SEQUENCE</scope>
    <source>
        <tissue evidence="1">Leaf</tissue>
    </source>
</reference>
<sequence>MQFSTMDHFEKIMTPIKSDTYFVVRKKQKKNVYIYLHDYYQMKLQS</sequence>
<protein>
    <submittedName>
        <fullName evidence="1">Uncharacterized protein</fullName>
    </submittedName>
</protein>
<dbReference type="EMBL" id="GGEC01065438">
    <property type="protein sequence ID" value="MBX45922.1"/>
    <property type="molecule type" value="Transcribed_RNA"/>
</dbReference>